<gene>
    <name evidence="1" type="ORF">ICL16_04630</name>
</gene>
<evidence type="ECO:0000313" key="1">
    <source>
        <dbReference type="EMBL" id="MBD2771415.1"/>
    </source>
</evidence>
<proteinExistence type="predicted"/>
<reference evidence="1" key="1">
    <citation type="submission" date="2020-09" db="EMBL/GenBank/DDBJ databases">
        <title>Iningainema tapete sp. nov. (Scytonemataceae, Cyanobacteria) from greenhouses in central Florida (USA) produces two types of nodularin with biosynthetic potential for microcystin-LR and anabaenopeptins.</title>
        <authorList>
            <person name="Berthold D.E."/>
            <person name="Lefler F.W."/>
            <person name="Huang I.-S."/>
            <person name="Abdulla H."/>
            <person name="Zimba P.V."/>
            <person name="Laughinghouse H.D. IV."/>
        </authorList>
    </citation>
    <scope>NUCLEOTIDE SEQUENCE</scope>
    <source>
        <strain evidence="1">BLCCT55</strain>
    </source>
</reference>
<protein>
    <submittedName>
        <fullName evidence="1">Uncharacterized protein</fullName>
    </submittedName>
</protein>
<organism evidence="1 2">
    <name type="scientific">Iningainema tapete BLCC-T55</name>
    <dbReference type="NCBI Taxonomy" id="2748662"/>
    <lineage>
        <taxon>Bacteria</taxon>
        <taxon>Bacillati</taxon>
        <taxon>Cyanobacteriota</taxon>
        <taxon>Cyanophyceae</taxon>
        <taxon>Nostocales</taxon>
        <taxon>Scytonemataceae</taxon>
        <taxon>Iningainema tapete</taxon>
    </lineage>
</organism>
<comment type="caution">
    <text evidence="1">The sequence shown here is derived from an EMBL/GenBank/DDBJ whole genome shotgun (WGS) entry which is preliminary data.</text>
</comment>
<name>A0A8J6XES6_9CYAN</name>
<dbReference type="AlphaFoldDB" id="A0A8J6XES6"/>
<keyword evidence="2" id="KW-1185">Reference proteome</keyword>
<evidence type="ECO:0000313" key="2">
    <source>
        <dbReference type="Proteomes" id="UP000629098"/>
    </source>
</evidence>
<dbReference type="Proteomes" id="UP000629098">
    <property type="component" value="Unassembled WGS sequence"/>
</dbReference>
<accession>A0A8J6XES6</accession>
<dbReference type="InterPro" id="IPR046196">
    <property type="entry name" value="DUF6228"/>
</dbReference>
<sequence>MSKEVTIKSTSTDAILKFLNFDNYCFIVLLESHAINASKEVWISTGDNYCDPQSLVNHFKEMALEWKGWEGEKTWSSIEGDLILSCTSDKLGHINLEVQLLQFNRPESWSATLNLSTEAGQLEKISNEVATFFSFLR</sequence>
<dbReference type="Pfam" id="PF19739">
    <property type="entry name" value="DUF6228"/>
    <property type="match status" value="1"/>
</dbReference>
<dbReference type="RefSeq" id="WP_190825713.1">
    <property type="nucleotide sequence ID" value="NZ_CAWPPI010000024.1"/>
</dbReference>
<dbReference type="EMBL" id="JACXAE010000024">
    <property type="protein sequence ID" value="MBD2771415.1"/>
    <property type="molecule type" value="Genomic_DNA"/>
</dbReference>